<protein>
    <submittedName>
        <fullName evidence="7">FAD-linked oxidoreductase</fullName>
    </submittedName>
</protein>
<dbReference type="GO" id="GO:0016491">
    <property type="term" value="F:oxidoreductase activity"/>
    <property type="evidence" value="ECO:0007669"/>
    <property type="project" value="UniProtKB-KW"/>
</dbReference>
<dbReference type="InterPro" id="IPR016166">
    <property type="entry name" value="FAD-bd_PCMH"/>
</dbReference>
<feature type="region of interest" description="Disordered" evidence="5">
    <location>
        <begin position="100"/>
        <end position="123"/>
    </location>
</feature>
<feature type="domain" description="FAD-binding PCMH-type" evidence="6">
    <location>
        <begin position="324"/>
        <end position="494"/>
    </location>
</feature>
<evidence type="ECO:0000313" key="8">
    <source>
        <dbReference type="Proteomes" id="UP000443090"/>
    </source>
</evidence>
<keyword evidence="8" id="KW-1185">Reference proteome</keyword>
<dbReference type="EMBL" id="QGMI01001399">
    <property type="protein sequence ID" value="TVY33399.1"/>
    <property type="molecule type" value="Genomic_DNA"/>
</dbReference>
<dbReference type="OrthoDB" id="415825at2759"/>
<dbReference type="InterPro" id="IPR006094">
    <property type="entry name" value="Oxid_FAD_bind_N"/>
</dbReference>
<dbReference type="SUPFAM" id="SSF56176">
    <property type="entry name" value="FAD-binding/transporter-associated domain-like"/>
    <property type="match status" value="1"/>
</dbReference>
<dbReference type="Pfam" id="PF01565">
    <property type="entry name" value="FAD_binding_4"/>
    <property type="match status" value="1"/>
</dbReference>
<evidence type="ECO:0000256" key="4">
    <source>
        <dbReference type="ARBA" id="ARBA00023002"/>
    </source>
</evidence>
<evidence type="ECO:0000256" key="3">
    <source>
        <dbReference type="ARBA" id="ARBA00022827"/>
    </source>
</evidence>
<dbReference type="PANTHER" id="PTHR42973:SF7">
    <property type="entry name" value="FAD-BINDING PCMH-TYPE DOMAIN-CONTAINING PROTEIN"/>
    <property type="match status" value="1"/>
</dbReference>
<dbReference type="Gene3D" id="3.30.465.10">
    <property type="match status" value="1"/>
</dbReference>
<dbReference type="InterPro" id="IPR050416">
    <property type="entry name" value="FAD-linked_Oxidoreductase"/>
</dbReference>
<proteinExistence type="inferred from homology"/>
<feature type="non-terminal residue" evidence="7">
    <location>
        <position position="1"/>
    </location>
</feature>
<dbReference type="PROSITE" id="PS51387">
    <property type="entry name" value="FAD_PCMH"/>
    <property type="match status" value="1"/>
</dbReference>
<feature type="compositionally biased region" description="Acidic residues" evidence="5">
    <location>
        <begin position="203"/>
        <end position="221"/>
    </location>
</feature>
<feature type="region of interest" description="Disordered" evidence="5">
    <location>
        <begin position="1"/>
        <end position="25"/>
    </location>
</feature>
<dbReference type="Proteomes" id="UP000443090">
    <property type="component" value="Unassembled WGS sequence"/>
</dbReference>
<evidence type="ECO:0000256" key="5">
    <source>
        <dbReference type="SAM" id="MobiDB-lite"/>
    </source>
</evidence>
<evidence type="ECO:0000259" key="6">
    <source>
        <dbReference type="PROSITE" id="PS51387"/>
    </source>
</evidence>
<accession>A0A8H8U6K2</accession>
<gene>
    <name evidence="7" type="primary">azaL_0</name>
    <name evidence="7" type="ORF">LOCC1_G008015</name>
</gene>
<dbReference type="GO" id="GO:0071949">
    <property type="term" value="F:FAD binding"/>
    <property type="evidence" value="ECO:0007669"/>
    <property type="project" value="InterPro"/>
</dbReference>
<organism evidence="7 8">
    <name type="scientific">Lachnellula occidentalis</name>
    <dbReference type="NCBI Taxonomy" id="215460"/>
    <lineage>
        <taxon>Eukaryota</taxon>
        <taxon>Fungi</taxon>
        <taxon>Dikarya</taxon>
        <taxon>Ascomycota</taxon>
        <taxon>Pezizomycotina</taxon>
        <taxon>Leotiomycetes</taxon>
        <taxon>Helotiales</taxon>
        <taxon>Lachnaceae</taxon>
        <taxon>Lachnellula</taxon>
    </lineage>
</organism>
<feature type="compositionally biased region" description="Low complexity" evidence="5">
    <location>
        <begin position="226"/>
        <end position="235"/>
    </location>
</feature>
<dbReference type="AlphaFoldDB" id="A0A8H8U6K2"/>
<dbReference type="Gene3D" id="3.30.43.10">
    <property type="entry name" value="Uridine Diphospho-n-acetylenolpyruvylglucosamine Reductase, domain 2"/>
    <property type="match status" value="1"/>
</dbReference>
<evidence type="ECO:0000256" key="1">
    <source>
        <dbReference type="ARBA" id="ARBA00005466"/>
    </source>
</evidence>
<dbReference type="PANTHER" id="PTHR42973">
    <property type="entry name" value="BINDING OXIDOREDUCTASE, PUTATIVE (AFU_ORTHOLOGUE AFUA_1G17690)-RELATED"/>
    <property type="match status" value="1"/>
</dbReference>
<keyword evidence="3" id="KW-0274">FAD</keyword>
<feature type="compositionally biased region" description="Basic and acidic residues" evidence="5">
    <location>
        <begin position="269"/>
        <end position="295"/>
    </location>
</feature>
<reference evidence="7 8" key="1">
    <citation type="submission" date="2018-05" db="EMBL/GenBank/DDBJ databases">
        <title>Genome sequencing and assembly of the regulated plant pathogen Lachnellula willkommii and related sister species for the development of diagnostic species identification markers.</title>
        <authorList>
            <person name="Giroux E."/>
            <person name="Bilodeau G."/>
        </authorList>
    </citation>
    <scope>NUCLEOTIDE SEQUENCE [LARGE SCALE GENOMIC DNA]</scope>
    <source>
        <strain evidence="7 8">CBS 160.35</strain>
    </source>
</reference>
<comment type="caution">
    <text evidence="7">The sequence shown here is derived from an EMBL/GenBank/DDBJ whole genome shotgun (WGS) entry which is preliminary data.</text>
</comment>
<evidence type="ECO:0000313" key="7">
    <source>
        <dbReference type="EMBL" id="TVY33399.1"/>
    </source>
</evidence>
<keyword evidence="4" id="KW-0560">Oxidoreductase</keyword>
<keyword evidence="2" id="KW-0285">Flavoprotein</keyword>
<dbReference type="InterPro" id="IPR016167">
    <property type="entry name" value="FAD-bd_PCMH_sub1"/>
</dbReference>
<sequence>HILKTSKMSWMDSWSRPSKSQATPPPYYLLPGGDKVQYCKSCGRVIGDRKKQAASSSATPAKYCSARCRGARVDKGLQRRIEDTFVLLLNGELPVVEQDSTLETPPYKGGPSSKNAKRKKKGENRILVQCSEVESVVFGDRNDPEKRFGRRKNRARRGVEDGVWRSVDMVSDEEGPGNNEIDRMGDNNTDGIHVAGQTGSGLEEADEEDRTSDGEDIEDDGGAPISSSSALAETSSDPDVVARLSIRSGTRIRPPQEVSEVNGGIGGEKGVKERLSETDDMLAKRREGQRKADEKEKSGVLLGEILTDPNDAKFVDYLKRWTDIDLKTPGAIVLPISEDDCQKIVQWASKSSVPFVVKSGGHSEFSTVGSNGIIIDLSLFKGVEVDTHSGTATLKGSILSKEVATALAEAGYFTALGNGNTVGAIPYFLAGGASLTPSITGFGADQILSAHLITAKGELVNVTDETHPDLLYGLRGAGQFFGLVTQLVIKCYPLHALGNDQGTIWAGVFVFPLSRAQEVTSVMKHLMNDDRHGTAGLMMIMAPPPARNPCLVIATKYTGDPKHAPEAYKALYDLQPIVANGASVPIQNANDAQDALGAKGDYKRFVIIGLRRFNQDSFLKVIELWKDLVAECPDAINTSFNFKWDSRPAKKPNCESAMSLHDIRYFLNNLIWHTDAKSRANVDEYNNKAYALMRNDDKEEDFVDFPPGRVGPINRRYRGVERIARLRSLKKEWDPTGVFTNELLD</sequence>
<dbReference type="InterPro" id="IPR036318">
    <property type="entry name" value="FAD-bd_PCMH-like_sf"/>
</dbReference>
<dbReference type="Gene3D" id="3.40.462.20">
    <property type="match status" value="1"/>
</dbReference>
<comment type="similarity">
    <text evidence="1">Belongs to the oxygen-dependent FAD-linked oxidoreductase family.</text>
</comment>
<dbReference type="InterPro" id="IPR016169">
    <property type="entry name" value="FAD-bd_PCMH_sub2"/>
</dbReference>
<feature type="region of interest" description="Disordered" evidence="5">
    <location>
        <begin position="167"/>
        <end position="295"/>
    </location>
</feature>
<name>A0A8H8U6K2_9HELO</name>
<evidence type="ECO:0000256" key="2">
    <source>
        <dbReference type="ARBA" id="ARBA00022630"/>
    </source>
</evidence>